<protein>
    <submittedName>
        <fullName evidence="2">Uncharacterized protein</fullName>
    </submittedName>
</protein>
<comment type="caution">
    <text evidence="2">The sequence shown here is derived from an EMBL/GenBank/DDBJ whole genome shotgun (WGS) entry which is preliminary data.</text>
</comment>
<dbReference type="AlphaFoldDB" id="F5P2L9"/>
<reference evidence="2 3" key="1">
    <citation type="submission" date="2011-04" db="EMBL/GenBank/DDBJ databases">
        <authorList>
            <person name="Rasko D."/>
            <person name="Redman J."/>
            <person name="Daugherty S.C."/>
            <person name="Tallon L."/>
            <person name="Sadzewicz L."/>
            <person name="Jones K."/>
            <person name="Santana-Cruz I."/>
            <person name="Liu X."/>
        </authorList>
    </citation>
    <scope>NUCLEOTIDE SEQUENCE [LARGE SCALE GENOMIC DNA]</scope>
    <source>
        <strain evidence="2 3">K-227</strain>
    </source>
</reference>
<organism evidence="2 3">
    <name type="scientific">Shigella flexneri K-227</name>
    <dbReference type="NCBI Taxonomy" id="766147"/>
    <lineage>
        <taxon>Bacteria</taxon>
        <taxon>Pseudomonadati</taxon>
        <taxon>Pseudomonadota</taxon>
        <taxon>Gammaproteobacteria</taxon>
        <taxon>Enterobacterales</taxon>
        <taxon>Enterobacteriaceae</taxon>
        <taxon>Shigella</taxon>
    </lineage>
</organism>
<feature type="region of interest" description="Disordered" evidence="1">
    <location>
        <begin position="1"/>
        <end position="40"/>
    </location>
</feature>
<feature type="compositionally biased region" description="Polar residues" evidence="1">
    <location>
        <begin position="31"/>
        <end position="40"/>
    </location>
</feature>
<feature type="compositionally biased region" description="Polar residues" evidence="1">
    <location>
        <begin position="1"/>
        <end position="18"/>
    </location>
</feature>
<proteinExistence type="predicted"/>
<evidence type="ECO:0000313" key="2">
    <source>
        <dbReference type="EMBL" id="EGK32803.1"/>
    </source>
</evidence>
<evidence type="ECO:0000256" key="1">
    <source>
        <dbReference type="SAM" id="MobiDB-lite"/>
    </source>
</evidence>
<dbReference type="EMBL" id="AFGY01000062">
    <property type="protein sequence ID" value="EGK32803.1"/>
    <property type="molecule type" value="Genomic_DNA"/>
</dbReference>
<name>F5P2L9_SHIFL</name>
<gene>
    <name evidence="2" type="ORF">SFK227_4761</name>
</gene>
<sequence>MYLMQTNPGQTGDNTLLSGFSGPAGEKCGGSQISKIYTRE</sequence>
<evidence type="ECO:0000313" key="3">
    <source>
        <dbReference type="Proteomes" id="UP000004520"/>
    </source>
</evidence>
<dbReference type="Proteomes" id="UP000004520">
    <property type="component" value="Unassembled WGS sequence"/>
</dbReference>
<accession>F5P2L9</accession>